<dbReference type="AlphaFoldDB" id="A0A815XVH8"/>
<dbReference type="InterPro" id="IPR032821">
    <property type="entry name" value="PKS_assoc"/>
</dbReference>
<dbReference type="OrthoDB" id="6070044at2759"/>
<evidence type="ECO:0000313" key="2">
    <source>
        <dbReference type="EMBL" id="CAF1562415.1"/>
    </source>
</evidence>
<gene>
    <name evidence="2" type="ORF">EDS130_LOCUS46650</name>
</gene>
<evidence type="ECO:0000259" key="1">
    <source>
        <dbReference type="Pfam" id="PF16197"/>
    </source>
</evidence>
<feature type="non-terminal residue" evidence="2">
    <location>
        <position position="80"/>
    </location>
</feature>
<proteinExistence type="predicted"/>
<name>A0A815XVH8_ADIRI</name>
<reference evidence="2" key="1">
    <citation type="submission" date="2021-02" db="EMBL/GenBank/DDBJ databases">
        <authorList>
            <person name="Nowell W R."/>
        </authorList>
    </citation>
    <scope>NUCLEOTIDE SEQUENCE</scope>
</reference>
<protein>
    <recommendedName>
        <fullName evidence="1">Polyketide synthase C-terminal extension domain-containing protein</fullName>
    </recommendedName>
</protein>
<dbReference type="GO" id="GO:0016746">
    <property type="term" value="F:acyltransferase activity"/>
    <property type="evidence" value="ECO:0007669"/>
    <property type="project" value="InterPro"/>
</dbReference>
<organism evidence="2 3">
    <name type="scientific">Adineta ricciae</name>
    <name type="common">Rotifer</name>
    <dbReference type="NCBI Taxonomy" id="249248"/>
    <lineage>
        <taxon>Eukaryota</taxon>
        <taxon>Metazoa</taxon>
        <taxon>Spiralia</taxon>
        <taxon>Gnathifera</taxon>
        <taxon>Rotifera</taxon>
        <taxon>Eurotatoria</taxon>
        <taxon>Bdelloidea</taxon>
        <taxon>Adinetida</taxon>
        <taxon>Adinetidae</taxon>
        <taxon>Adineta</taxon>
    </lineage>
</organism>
<dbReference type="InterPro" id="IPR016039">
    <property type="entry name" value="Thiolase-like"/>
</dbReference>
<dbReference type="SUPFAM" id="SSF53901">
    <property type="entry name" value="Thiolase-like"/>
    <property type="match status" value="1"/>
</dbReference>
<dbReference type="Gene3D" id="3.40.47.10">
    <property type="match status" value="1"/>
</dbReference>
<evidence type="ECO:0000313" key="3">
    <source>
        <dbReference type="Proteomes" id="UP000663852"/>
    </source>
</evidence>
<sequence length="80" mass="8820">MQLTSRSPRIEAQRYNLHVVQHSVPFPVGNATDSIAMGINSFGIGGNNAHAIVEEYQPIITPIIDGHTYGHHNGDERENK</sequence>
<dbReference type="Pfam" id="PF16197">
    <property type="entry name" value="KAsynt_C_assoc"/>
    <property type="match status" value="1"/>
</dbReference>
<accession>A0A815XVH8</accession>
<dbReference type="EMBL" id="CAJNOJ010002957">
    <property type="protein sequence ID" value="CAF1562415.1"/>
    <property type="molecule type" value="Genomic_DNA"/>
</dbReference>
<comment type="caution">
    <text evidence="2">The sequence shown here is derived from an EMBL/GenBank/DDBJ whole genome shotgun (WGS) entry which is preliminary data.</text>
</comment>
<feature type="domain" description="Polyketide synthase C-terminal extension" evidence="1">
    <location>
        <begin position="8"/>
        <end position="57"/>
    </location>
</feature>
<dbReference type="Proteomes" id="UP000663852">
    <property type="component" value="Unassembled WGS sequence"/>
</dbReference>